<organism evidence="4">
    <name type="scientific">hydrothermal vent metagenome</name>
    <dbReference type="NCBI Taxonomy" id="652676"/>
    <lineage>
        <taxon>unclassified sequences</taxon>
        <taxon>metagenomes</taxon>
        <taxon>ecological metagenomes</taxon>
    </lineage>
</organism>
<protein>
    <submittedName>
        <fullName evidence="4">Glutamine amidotransferase protein GlxB</fullName>
        <ecNumber evidence="4">2.4.2.-</ecNumber>
    </submittedName>
</protein>
<dbReference type="PROSITE" id="PS51278">
    <property type="entry name" value="GATASE_TYPE_2"/>
    <property type="match status" value="1"/>
</dbReference>
<keyword evidence="4" id="KW-0328">Glycosyltransferase</keyword>
<accession>A0A160TTQ3</accession>
<dbReference type="GO" id="GO:0016757">
    <property type="term" value="F:glycosyltransferase activity"/>
    <property type="evidence" value="ECO:0007669"/>
    <property type="project" value="UniProtKB-KW"/>
</dbReference>
<dbReference type="InterPro" id="IPR017932">
    <property type="entry name" value="GATase_2_dom"/>
</dbReference>
<reference evidence="4" key="1">
    <citation type="submission" date="2015-10" db="EMBL/GenBank/DDBJ databases">
        <authorList>
            <person name="Gilbert D.G."/>
        </authorList>
    </citation>
    <scope>NUCLEOTIDE SEQUENCE</scope>
</reference>
<dbReference type="AlphaFoldDB" id="A0A160TTQ3"/>
<evidence type="ECO:0000256" key="2">
    <source>
        <dbReference type="ARBA" id="ARBA00022962"/>
    </source>
</evidence>
<dbReference type="EMBL" id="CZRL01000094">
    <property type="protein sequence ID" value="CUS53158.1"/>
    <property type="molecule type" value="Genomic_DNA"/>
</dbReference>
<dbReference type="InterPro" id="IPR029055">
    <property type="entry name" value="Ntn_hydrolases_N"/>
</dbReference>
<gene>
    <name evidence="4" type="ORF">MGWOODY_XGa2783</name>
</gene>
<proteinExistence type="predicted"/>
<dbReference type="Gene3D" id="3.60.20.10">
    <property type="entry name" value="Glutamine Phosphoribosylpyrophosphate, subunit 1, domain 1"/>
    <property type="match status" value="1"/>
</dbReference>
<evidence type="ECO:0000313" key="4">
    <source>
        <dbReference type="EMBL" id="CUS53158.1"/>
    </source>
</evidence>
<evidence type="ECO:0000259" key="3">
    <source>
        <dbReference type="PROSITE" id="PS51278"/>
    </source>
</evidence>
<feature type="domain" description="Glutamine amidotransferase type-2" evidence="3">
    <location>
        <begin position="2"/>
        <end position="315"/>
    </location>
</feature>
<dbReference type="Pfam" id="PF13522">
    <property type="entry name" value="GATase_6"/>
    <property type="match status" value="1"/>
</dbReference>
<evidence type="ECO:0000256" key="1">
    <source>
        <dbReference type="ARBA" id="ARBA00022679"/>
    </source>
</evidence>
<sequence>MCGIAGRILTEPGLVGADLVKLMHAQRHRGADSTGFALYGKPLESGYIVRAMTAKRQNLSADLEFFLDLLREHGSDFLSDPTHDEADSDHVSVRMEIREPTSLTDWVHQIDEYSDRIEVQSVGRALEIVKDLGGAAEVAEKHNVRDFIGTHGLGHARMATESDVSPTASHPFWARPFPDVAIVHNGQITDYYTWRARLERKGYRFMTENDSELLAVWISDRMSQGETQADALKRSLTEIDGCFTFLYSNHDQLGFAKDRWAIKPLVAVDSNNTLSIATEEQAVRTIHLDEVEVVNFDGPSLTQTWQTHSSLDRAA</sequence>
<keyword evidence="1 4" id="KW-0808">Transferase</keyword>
<keyword evidence="2 4" id="KW-0315">Glutamine amidotransferase</keyword>
<dbReference type="SUPFAM" id="SSF56235">
    <property type="entry name" value="N-terminal nucleophile aminohydrolases (Ntn hydrolases)"/>
    <property type="match status" value="1"/>
</dbReference>
<name>A0A160TTQ3_9ZZZZ</name>
<dbReference type="PANTHER" id="PTHR11907">
    <property type="entry name" value="AMIDOPHOSPHORIBOSYLTRANSFERASE"/>
    <property type="match status" value="1"/>
</dbReference>
<dbReference type="EC" id="2.4.2.-" evidence="4"/>